<reference evidence="7 8" key="1">
    <citation type="submission" date="2022-05" db="EMBL/GenBank/DDBJ databases">
        <title>Novel Pseudomonas spp. Isolated from a Rainbow Trout Aquaculture Facility.</title>
        <authorList>
            <person name="Testerman T."/>
            <person name="Graf J."/>
        </authorList>
    </citation>
    <scope>NUCLEOTIDE SEQUENCE [LARGE SCALE GENOMIC DNA]</scope>
    <source>
        <strain evidence="7 8">ID1025</strain>
    </source>
</reference>
<dbReference type="InterPro" id="IPR036271">
    <property type="entry name" value="Tet_transcr_reg_TetR-rel_C_sf"/>
</dbReference>
<feature type="domain" description="HTH tetR-type" evidence="6">
    <location>
        <begin position="49"/>
        <end position="109"/>
    </location>
</feature>
<evidence type="ECO:0000256" key="3">
    <source>
        <dbReference type="ARBA" id="ARBA00023163"/>
    </source>
</evidence>
<dbReference type="PROSITE" id="PS51257">
    <property type="entry name" value="PROKAR_LIPOPROTEIN"/>
    <property type="match status" value="1"/>
</dbReference>
<dbReference type="Proteomes" id="UP001148184">
    <property type="component" value="Unassembled WGS sequence"/>
</dbReference>
<feature type="transmembrane region" description="Helical" evidence="5">
    <location>
        <begin position="12"/>
        <end position="38"/>
    </location>
</feature>
<dbReference type="PANTHER" id="PTHR47506:SF1">
    <property type="entry name" value="HTH-TYPE TRANSCRIPTIONAL REGULATOR YJDC"/>
    <property type="match status" value="1"/>
</dbReference>
<evidence type="ECO:0000259" key="6">
    <source>
        <dbReference type="PROSITE" id="PS50977"/>
    </source>
</evidence>
<sequence>MAKSYDLLLHWHAAVCVVTAMIQVVFGCTLILPVSIVISVPMPECLKLDNTRERLIDSALKLFLSQGIYVTGVMAIAAMAGVTKMTLYSHFPSKDALIVACLEERDRRWREEVARTLAGHPDPVSGMLAFFDLYQCFLLQDSERGCLFVNSAAEFPQFSHPVHLAVSRHKQGIRDNLTTLAVSAGISDPDVVAEGLFILLEGSFVSGAMGQDVRVFDTARHVAHCWIRKQTQQEQSV</sequence>
<dbReference type="InterPro" id="IPR001647">
    <property type="entry name" value="HTH_TetR"/>
</dbReference>
<dbReference type="PROSITE" id="PS50977">
    <property type="entry name" value="HTH_TETR_2"/>
    <property type="match status" value="1"/>
</dbReference>
<accession>A0ABT5P640</accession>
<keyword evidence="5" id="KW-1133">Transmembrane helix</keyword>
<dbReference type="EMBL" id="JAMDGZ010000015">
    <property type="protein sequence ID" value="MDD1013627.1"/>
    <property type="molecule type" value="Genomic_DNA"/>
</dbReference>
<protein>
    <submittedName>
        <fullName evidence="7">TetR/AcrR family transcriptional regulator</fullName>
    </submittedName>
</protein>
<keyword evidence="5" id="KW-0812">Transmembrane</keyword>
<gene>
    <name evidence="7" type="ORF">M5G17_08025</name>
</gene>
<keyword evidence="5" id="KW-0472">Membrane</keyword>
<dbReference type="Pfam" id="PF00440">
    <property type="entry name" value="TetR_N"/>
    <property type="match status" value="1"/>
</dbReference>
<dbReference type="PRINTS" id="PR00455">
    <property type="entry name" value="HTHTETR"/>
</dbReference>
<keyword evidence="3" id="KW-0804">Transcription</keyword>
<dbReference type="PANTHER" id="PTHR47506">
    <property type="entry name" value="TRANSCRIPTIONAL REGULATORY PROTEIN"/>
    <property type="match status" value="1"/>
</dbReference>
<evidence type="ECO:0000313" key="8">
    <source>
        <dbReference type="Proteomes" id="UP001148184"/>
    </source>
</evidence>
<evidence type="ECO:0000256" key="1">
    <source>
        <dbReference type="ARBA" id="ARBA00023015"/>
    </source>
</evidence>
<feature type="transmembrane region" description="Helical" evidence="5">
    <location>
        <begin position="59"/>
        <end position="82"/>
    </location>
</feature>
<dbReference type="SUPFAM" id="SSF46689">
    <property type="entry name" value="Homeodomain-like"/>
    <property type="match status" value="1"/>
</dbReference>
<comment type="caution">
    <text evidence="7">The sequence shown here is derived from an EMBL/GenBank/DDBJ whole genome shotgun (WGS) entry which is preliminary data.</text>
</comment>
<dbReference type="InterPro" id="IPR009057">
    <property type="entry name" value="Homeodomain-like_sf"/>
</dbReference>
<dbReference type="SUPFAM" id="SSF48498">
    <property type="entry name" value="Tetracyclin repressor-like, C-terminal domain"/>
    <property type="match status" value="1"/>
</dbReference>
<keyword evidence="8" id="KW-1185">Reference proteome</keyword>
<evidence type="ECO:0000256" key="2">
    <source>
        <dbReference type="ARBA" id="ARBA00023125"/>
    </source>
</evidence>
<evidence type="ECO:0000256" key="5">
    <source>
        <dbReference type="SAM" id="Phobius"/>
    </source>
</evidence>
<proteinExistence type="predicted"/>
<evidence type="ECO:0000256" key="4">
    <source>
        <dbReference type="PROSITE-ProRule" id="PRU00335"/>
    </source>
</evidence>
<organism evidence="7 8">
    <name type="scientific">Pseudomonas rubra</name>
    <dbReference type="NCBI Taxonomy" id="2942627"/>
    <lineage>
        <taxon>Bacteria</taxon>
        <taxon>Pseudomonadati</taxon>
        <taxon>Pseudomonadota</taxon>
        <taxon>Gammaproteobacteria</taxon>
        <taxon>Pseudomonadales</taxon>
        <taxon>Pseudomonadaceae</taxon>
        <taxon>Pseudomonas</taxon>
    </lineage>
</organism>
<name>A0ABT5P640_9PSED</name>
<keyword evidence="2 4" id="KW-0238">DNA-binding</keyword>
<keyword evidence="1" id="KW-0805">Transcription regulation</keyword>
<feature type="DNA-binding region" description="H-T-H motif" evidence="4">
    <location>
        <begin position="72"/>
        <end position="91"/>
    </location>
</feature>
<evidence type="ECO:0000313" key="7">
    <source>
        <dbReference type="EMBL" id="MDD1013627.1"/>
    </source>
</evidence>
<dbReference type="Gene3D" id="1.10.357.10">
    <property type="entry name" value="Tetracycline Repressor, domain 2"/>
    <property type="match status" value="1"/>
</dbReference>